<organism evidence="3 10">
    <name type="scientific">Acinetobacter baumannii</name>
    <dbReference type="NCBI Taxonomy" id="470"/>
    <lineage>
        <taxon>Bacteria</taxon>
        <taxon>Pseudomonadati</taxon>
        <taxon>Pseudomonadota</taxon>
        <taxon>Gammaproteobacteria</taxon>
        <taxon>Moraxellales</taxon>
        <taxon>Moraxellaceae</taxon>
        <taxon>Acinetobacter</taxon>
        <taxon>Acinetobacter calcoaceticus/baumannii complex</taxon>
    </lineage>
</organism>
<evidence type="ECO:0000313" key="8">
    <source>
        <dbReference type="Proteomes" id="UP000197394"/>
    </source>
</evidence>
<gene>
    <name evidence="4" type="ORF">CBE85_17335</name>
    <name evidence="5" type="ORF">CPI82_17040</name>
    <name evidence="3" type="ORF">G3N53_14020</name>
    <name evidence="6" type="ORF">J6E47_20455</name>
    <name evidence="2" type="ORF">LV35_02973</name>
</gene>
<protein>
    <submittedName>
        <fullName evidence="3">Uncharacterized protein</fullName>
    </submittedName>
</protein>
<reference evidence="4 8" key="3">
    <citation type="submission" date="2017-05" db="EMBL/GenBank/DDBJ databases">
        <title>Draft genome sequence of MDR A. baumannii AB360.</title>
        <authorList>
            <person name="Wareham D.W."/>
            <person name="Bean D.C."/>
        </authorList>
    </citation>
    <scope>NUCLEOTIDE SEQUENCE [LARGE SCALE GENOMIC DNA]</scope>
    <source>
        <strain evidence="4 8">AB360</strain>
    </source>
</reference>
<evidence type="ECO:0000313" key="4">
    <source>
        <dbReference type="EMBL" id="OWK65266.1"/>
    </source>
</evidence>
<dbReference type="Proteomes" id="UP000223291">
    <property type="component" value="Unassembled WGS sequence"/>
</dbReference>
<evidence type="ECO:0000313" key="5">
    <source>
        <dbReference type="EMBL" id="PHQ01552.1"/>
    </source>
</evidence>
<evidence type="ECO:0000313" key="11">
    <source>
        <dbReference type="Proteomes" id="UP000664966"/>
    </source>
</evidence>
<dbReference type="Proteomes" id="UP000470018">
    <property type="component" value="Unassembled WGS sequence"/>
</dbReference>
<dbReference type="EMBL" id="CP072271">
    <property type="protein sequence ID" value="QTK45552.1"/>
    <property type="molecule type" value="Genomic_DNA"/>
</dbReference>
<dbReference type="EMBL" id="NXDV01000016">
    <property type="protein sequence ID" value="PHQ01552.1"/>
    <property type="molecule type" value="Genomic_DNA"/>
</dbReference>
<reference evidence="3 10" key="5">
    <citation type="submission" date="2020-02" db="EMBL/GenBank/DDBJ databases">
        <title>Whole genome shot-gun sequencing of clinical Carbapenem resistant A. baumannii.</title>
        <authorList>
            <person name="Veeraraghavan B."/>
            <person name="Mathur P."/>
            <person name="Vijayakumar S."/>
            <person name="Vasudevan K."/>
            <person name="Lincy M."/>
            <person name="Kirubananthan A."/>
        </authorList>
    </citation>
    <scope>NUCLEOTIDE SEQUENCE [LARGE SCALE GENOMIC DNA]</scope>
    <source>
        <strain evidence="3 10">SP816</strain>
    </source>
</reference>
<evidence type="ECO:0000313" key="2">
    <source>
        <dbReference type="EMBL" id="KZA13982.1"/>
    </source>
</evidence>
<dbReference type="RefSeq" id="WP_000182799.1">
    <property type="nucleotide sequence ID" value="NZ_AP014650.1"/>
</dbReference>
<accession>A0A0J8THE2</accession>
<keyword evidence="1" id="KW-0614">Plasmid</keyword>
<dbReference type="EMBL" id="LRDT01000038">
    <property type="protein sequence ID" value="KZA13982.1"/>
    <property type="molecule type" value="Genomic_DNA"/>
</dbReference>
<reference evidence="6" key="6">
    <citation type="submission" date="2021-03" db="EMBL/GenBank/DDBJ databases">
        <title>Complete genome sequencing of Acinetobacter baumannii.</title>
        <authorList>
            <person name="Yadav B."/>
            <person name="Makwana N."/>
            <person name="Kharat A.S."/>
            <person name="Veeraraghavan B."/>
            <person name="Vijayakumar S."/>
            <person name="Priya M."/>
        </authorList>
    </citation>
    <scope>NUCLEOTIDE SEQUENCE</scope>
    <source>
        <strain evidence="6">KSK6</strain>
        <plasmid evidence="6">p1KSK6</plasmid>
    </source>
</reference>
<dbReference type="Proteomes" id="UP000664966">
    <property type="component" value="Plasmid p1KSK6"/>
</dbReference>
<evidence type="ECO:0000313" key="10">
    <source>
        <dbReference type="Proteomes" id="UP000470018"/>
    </source>
</evidence>
<proteinExistence type="predicted"/>
<dbReference type="Proteomes" id="UP000197394">
    <property type="component" value="Unassembled WGS sequence"/>
</dbReference>
<reference evidence="1" key="1">
    <citation type="submission" date="2015-09" db="EMBL/GenBank/DDBJ databases">
        <title>Conjugative plasmids carrying the sulphonamide resistance gene sul2.</title>
        <authorList>
            <person name="Hamidian M."/>
            <person name="Holt K.E."/>
            <person name="Pickard D."/>
            <person name="Hall R.M."/>
        </authorList>
    </citation>
    <scope>NUCLEOTIDE SEQUENCE</scope>
    <source>
        <strain evidence="1">D4</strain>
        <plasmid evidence="1">pD4</plasmid>
    </source>
</reference>
<dbReference type="Proteomes" id="UP000076296">
    <property type="component" value="Unassembled WGS sequence"/>
</dbReference>
<dbReference type="AlphaFoldDB" id="A0A0J8THE2"/>
<evidence type="ECO:0000313" key="9">
    <source>
        <dbReference type="Proteomes" id="UP000223291"/>
    </source>
</evidence>
<reference evidence="5 9" key="4">
    <citation type="submission" date="2017-09" db="EMBL/GenBank/DDBJ databases">
        <title>Draft genome of Acinetobacter baumannii strain I43, a mercury resistant bacteria.</title>
        <authorList>
            <person name="Siqueira K.A."/>
            <person name="Mello I.S."/>
            <person name="Mendes T.A."/>
            <person name="Soares M.A."/>
        </authorList>
    </citation>
    <scope>NUCLEOTIDE SEQUENCE [LARGE SCALE GENOMIC DNA]</scope>
    <source>
        <strain evidence="5 9">I43</strain>
    </source>
</reference>
<dbReference type="EMBL" id="KT779035">
    <property type="protein sequence ID" value="ALG88282.1"/>
    <property type="molecule type" value="Genomic_DNA"/>
</dbReference>
<dbReference type="EMBL" id="NGKM01000024">
    <property type="protein sequence ID" value="OWK65266.1"/>
    <property type="molecule type" value="Genomic_DNA"/>
</dbReference>
<geneLocation type="plasmid" evidence="1">
    <name>pD4</name>
</geneLocation>
<reference evidence="2 7" key="2">
    <citation type="submission" date="2016-01" db="EMBL/GenBank/DDBJ databases">
        <title>Draft sequences of Acinetobacter baumannii isolates from wounded military personnel.</title>
        <authorList>
            <person name="Arivett B.A."/>
            <person name="Fiester S.E."/>
            <person name="Ream D.C."/>
            <person name="Actis L.A."/>
        </authorList>
    </citation>
    <scope>NUCLEOTIDE SEQUENCE [LARGE SCALE GENOMIC DNA]</scope>
    <source>
        <strain evidence="2 7">AB2828</strain>
    </source>
</reference>
<evidence type="ECO:0000313" key="6">
    <source>
        <dbReference type="EMBL" id="QTK45552.1"/>
    </source>
</evidence>
<dbReference type="EMBL" id="JAAGTY010000015">
    <property type="protein sequence ID" value="NDW42189.1"/>
    <property type="molecule type" value="Genomic_DNA"/>
</dbReference>
<evidence type="ECO:0000313" key="3">
    <source>
        <dbReference type="EMBL" id="NDW42189.1"/>
    </source>
</evidence>
<evidence type="ECO:0000313" key="1">
    <source>
        <dbReference type="EMBL" id="ALG88282.1"/>
    </source>
</evidence>
<dbReference type="PATRIC" id="fig|470.1369.peg.3700"/>
<geneLocation type="plasmid" evidence="6 11">
    <name>p1KSK6</name>
</geneLocation>
<sequence length="221" mass="25680">MTNLASMPYAHSLYLNEPAEWKKQSSVQLSLLDDVQEPSVVERSLPALPLKRFSKLFSFLDFDFDTKSYEYMVGSDRFTIETKIDKADQAFVCLINEVLMAYKQKNILLTSFDSKLTHTINASEISKVVGISLDEFEKRMKSLASCSLSAHQHRLLRHTKTGRESFRFVHMFSTKLVSEYVSFDKDGQIFYSFNYAPFFETMFKENLHKKNQSQLYLDQVV</sequence>
<name>A0A0J8THE2_ACIBA</name>
<evidence type="ECO:0000313" key="7">
    <source>
        <dbReference type="Proteomes" id="UP000076296"/>
    </source>
</evidence>